<feature type="repeat" description="TPR" evidence="3">
    <location>
        <begin position="908"/>
        <end position="941"/>
    </location>
</feature>
<feature type="compositionally biased region" description="Basic and acidic residues" evidence="4">
    <location>
        <begin position="369"/>
        <end position="381"/>
    </location>
</feature>
<reference evidence="5 6" key="1">
    <citation type="submission" date="2020-01" db="EMBL/GenBank/DDBJ databases">
        <title>Complete genome sequence of a human oral phylogroup 1 Treponema sp. strain ATCC 700766, originally isolated from periodontitis dental plaque.</title>
        <authorList>
            <person name="Chan Y."/>
            <person name="Huo Y.-B."/>
            <person name="Yu X.-L."/>
            <person name="Zeng H."/>
            <person name="Leung W.-K."/>
            <person name="Watt R.M."/>
        </authorList>
    </citation>
    <scope>NUCLEOTIDE SEQUENCE [LARGE SCALE GENOMIC DNA]</scope>
    <source>
        <strain evidence="5 6">OMZ 804</strain>
    </source>
</reference>
<dbReference type="Pfam" id="PF13432">
    <property type="entry name" value="TPR_16"/>
    <property type="match status" value="2"/>
</dbReference>
<dbReference type="KEGG" id="trz:GWP43_03940"/>
<protein>
    <submittedName>
        <fullName evidence="5">Tetratricopeptide repeat protein</fullName>
    </submittedName>
</protein>
<feature type="compositionally biased region" description="Acidic residues" evidence="4">
    <location>
        <begin position="191"/>
        <end position="225"/>
    </location>
</feature>
<dbReference type="InterPro" id="IPR058109">
    <property type="entry name" value="FlcA_C"/>
</dbReference>
<dbReference type="SUPFAM" id="SSF48452">
    <property type="entry name" value="TPR-like"/>
    <property type="match status" value="2"/>
</dbReference>
<feature type="compositionally biased region" description="Polar residues" evidence="4">
    <location>
        <begin position="99"/>
        <end position="115"/>
    </location>
</feature>
<dbReference type="InterPro" id="IPR011990">
    <property type="entry name" value="TPR-like_helical_dom_sf"/>
</dbReference>
<dbReference type="PANTHER" id="PTHR45586:SF1">
    <property type="entry name" value="LIPOPOLYSACCHARIDE ASSEMBLY PROTEIN B"/>
    <property type="match status" value="1"/>
</dbReference>
<keyword evidence="2 3" id="KW-0802">TPR repeat</keyword>
<accession>A0A6P1XZ35</accession>
<evidence type="ECO:0000256" key="3">
    <source>
        <dbReference type="PROSITE-ProRule" id="PRU00339"/>
    </source>
</evidence>
<feature type="repeat" description="TPR" evidence="3">
    <location>
        <begin position="684"/>
        <end position="717"/>
    </location>
</feature>
<keyword evidence="1" id="KW-0677">Repeat</keyword>
<name>A0A6P1XZ35_9SPIR</name>
<feature type="compositionally biased region" description="Basic and acidic residues" evidence="4">
    <location>
        <begin position="300"/>
        <end position="312"/>
    </location>
</feature>
<gene>
    <name evidence="5" type="ORF">GWP43_03940</name>
</gene>
<evidence type="ECO:0000256" key="4">
    <source>
        <dbReference type="SAM" id="MobiDB-lite"/>
    </source>
</evidence>
<dbReference type="InterPro" id="IPR019734">
    <property type="entry name" value="TPR_rpt"/>
</dbReference>
<evidence type="ECO:0000256" key="1">
    <source>
        <dbReference type="ARBA" id="ARBA00022737"/>
    </source>
</evidence>
<dbReference type="EMBL" id="CP048020">
    <property type="protein sequence ID" value="QHX42737.1"/>
    <property type="molecule type" value="Genomic_DNA"/>
</dbReference>
<dbReference type="RefSeq" id="WP_162662858.1">
    <property type="nucleotide sequence ID" value="NZ_CP048020.1"/>
</dbReference>
<organism evidence="5 6">
    <name type="scientific">Treponema vincentii</name>
    <dbReference type="NCBI Taxonomy" id="69710"/>
    <lineage>
        <taxon>Bacteria</taxon>
        <taxon>Pseudomonadati</taxon>
        <taxon>Spirochaetota</taxon>
        <taxon>Spirochaetia</taxon>
        <taxon>Spirochaetales</taxon>
        <taxon>Treponemataceae</taxon>
        <taxon>Treponema</taxon>
    </lineage>
</organism>
<sequence>MPNLNEITKFREDLKNIAHEDAVTARWGERVYDELPLPDPAEVPDIDLDALLPTEKPADVAGTVAESSETEPVSKRTEPVSDMFDTVPVTDAPDISMDTPFSTELGNSDTDSFITSGADKAAGTGIAQENAESIHTDDAATADQPQSGRLSAKPDEPEVVSGDAYPVDEEGMPDTSDMDAFLSSFNFDNISGDDAEVSDTADLETSEQTPDEGDSSFDFNTDFDDTDFKTGSDPFDGLGELSELDVDKFGSSDDDILRDVPEAPEAGELPEEPHGDTALSGTDDSSNFDNMLSSFDFDPEPIKVNERAKTDDTIPEDVETLDEHDEVPGDEDTFQEEHTIPDITVPDIDLSTLDSLSDDTPSNADDSADSDKTEDVSHFDAPDMGDDEEAVQFPISDETAASNTPAVANAAEGDGDTEESGSLSNMDELSLFSENRDDPASSNTETSDPSLFEFSMDAPSTEPIGIQPISHTDTGFDGIGMPEHITDTFFSQPEGDSGDQNGFSLEENPLDSNITEVVDDQFNLPDNFKDFSADAHSQMFDSVIAKSTGSSDNSDALTISDDDYFSFLSKLETFPFNVQLAIQDYIANGDDRPENKMNFIRLVLEKDSLKKVVNKLEKITNRSIPIPRGFQRQSVEDYEKEKQTFKYWFVHRFLPVAVMSAIALILVLCISVLSWQFIYKPVRSESLYKTGYSYLENGQYETAIEKFNRAGEYKRKRKWYFSYARAFRAKKQFAAAEKMYLRLIYDFNNDKKGGLEYADMLSTDLRNYEKAEAVLRRRVLDQHVNDKDGMLALGDVFMNWADEDPEKYSDAVKIYSRLIELYGENDTFLVRMMRYFIRTDNLAEVLNLKDHFSSRITKIGAENLTELSGYLLEKRYNPKPLDSEKLRSKIDDVRMLLEKAVQADKMMPEAYYHLGRFFIYNNKQDGAIENLTESIKLFKTAAPMTARRIGNYIDAMRLLGEQLVDQKKYLEAQTLYADALNIYREYTAFKPLPPNKAIGRLYADYGDIDYFISYNFDSALDSYQNAIKESYNTPSVNYRIGYIHYQQENYRQAIEAMSHAYAEKAHDKNLLYGFGNAFFKRGDYFAALAAYEELLGLLNAQHARKEQALSNTRPDDAAFIERYMHTANNLGATLSRLSERTGDSQKNGRALALYAESTRAWDALTRNPQTMIRAKSVGLAYLNTQNMLNTKSSYQSEIYTDIPMILENERALEQKEDK</sequence>
<dbReference type="NCBIfam" id="NF047371">
    <property type="entry name" value="FlcA_CTERM"/>
    <property type="match status" value="1"/>
</dbReference>
<evidence type="ECO:0000313" key="5">
    <source>
        <dbReference type="EMBL" id="QHX42737.1"/>
    </source>
</evidence>
<feature type="compositionally biased region" description="Low complexity" evidence="4">
    <location>
        <begin position="399"/>
        <end position="411"/>
    </location>
</feature>
<dbReference type="NCBIfam" id="NF047372">
    <property type="entry name" value="FlcA_NTERM"/>
    <property type="match status" value="1"/>
</dbReference>
<dbReference type="InterPro" id="IPR058123">
    <property type="entry name" value="FlcA_N"/>
</dbReference>
<dbReference type="SMART" id="SM00028">
    <property type="entry name" value="TPR"/>
    <property type="match status" value="5"/>
</dbReference>
<feature type="compositionally biased region" description="Low complexity" evidence="4">
    <location>
        <begin position="349"/>
        <end position="360"/>
    </location>
</feature>
<feature type="compositionally biased region" description="Acidic residues" evidence="4">
    <location>
        <begin position="313"/>
        <end position="334"/>
    </location>
</feature>
<dbReference type="InterPro" id="IPR051012">
    <property type="entry name" value="CellSynth/LPSAsmb/PSIAsmb"/>
</dbReference>
<evidence type="ECO:0000256" key="2">
    <source>
        <dbReference type="ARBA" id="ARBA00022803"/>
    </source>
</evidence>
<dbReference type="Gene3D" id="1.25.40.10">
    <property type="entry name" value="Tetratricopeptide repeat domain"/>
    <property type="match status" value="3"/>
</dbReference>
<feature type="compositionally biased region" description="Polar residues" evidence="4">
    <location>
        <begin position="279"/>
        <end position="293"/>
    </location>
</feature>
<dbReference type="Proteomes" id="UP000464374">
    <property type="component" value="Chromosome"/>
</dbReference>
<dbReference type="AlphaFoldDB" id="A0A6P1XZ35"/>
<feature type="region of interest" description="Disordered" evidence="4">
    <location>
        <begin position="55"/>
        <end position="424"/>
    </location>
</feature>
<proteinExistence type="predicted"/>
<evidence type="ECO:0000313" key="6">
    <source>
        <dbReference type="Proteomes" id="UP000464374"/>
    </source>
</evidence>
<dbReference type="PROSITE" id="PS50005">
    <property type="entry name" value="TPR"/>
    <property type="match status" value="2"/>
</dbReference>
<feature type="compositionally biased region" description="Basic and acidic residues" evidence="4">
    <location>
        <begin position="245"/>
        <end position="261"/>
    </location>
</feature>
<dbReference type="PANTHER" id="PTHR45586">
    <property type="entry name" value="TPR REPEAT-CONTAINING PROTEIN PA4667"/>
    <property type="match status" value="1"/>
</dbReference>